<dbReference type="Proteomes" id="UP000011623">
    <property type="component" value="Unassembled WGS sequence"/>
</dbReference>
<organism evidence="2 3">
    <name type="scientific">Haloarcula amylolytica JCM 13557</name>
    <dbReference type="NCBI Taxonomy" id="1227452"/>
    <lineage>
        <taxon>Archaea</taxon>
        <taxon>Methanobacteriati</taxon>
        <taxon>Methanobacteriota</taxon>
        <taxon>Stenosarchaea group</taxon>
        <taxon>Halobacteria</taxon>
        <taxon>Halobacteriales</taxon>
        <taxon>Haloarculaceae</taxon>
        <taxon>Haloarcula</taxon>
    </lineage>
</organism>
<evidence type="ECO:0000313" key="2">
    <source>
        <dbReference type="EMBL" id="EMA14640.1"/>
    </source>
</evidence>
<protein>
    <submittedName>
        <fullName evidence="2">PQQ repeat-containing protein</fullName>
    </submittedName>
</protein>
<evidence type="ECO:0000259" key="1">
    <source>
        <dbReference type="Pfam" id="PF13360"/>
    </source>
</evidence>
<reference evidence="2 3" key="1">
    <citation type="journal article" date="2014" name="PLoS Genet.">
        <title>Phylogenetically driven sequencing of extremely halophilic archaea reveals strategies for static and dynamic osmo-response.</title>
        <authorList>
            <person name="Becker E.A."/>
            <person name="Seitzer P.M."/>
            <person name="Tritt A."/>
            <person name="Larsen D."/>
            <person name="Krusor M."/>
            <person name="Yao A.I."/>
            <person name="Wu D."/>
            <person name="Madern D."/>
            <person name="Eisen J.A."/>
            <person name="Darling A.E."/>
            <person name="Facciotti M.T."/>
        </authorList>
    </citation>
    <scope>NUCLEOTIDE SEQUENCE [LARGE SCALE GENOMIC DNA]</scope>
    <source>
        <strain evidence="2 3">JCM 13557</strain>
    </source>
</reference>
<dbReference type="Pfam" id="PF13360">
    <property type="entry name" value="PQQ_2"/>
    <property type="match status" value="1"/>
</dbReference>
<gene>
    <name evidence="2" type="ORF">C442_20116</name>
</gene>
<dbReference type="PATRIC" id="fig|1227452.3.peg.3978"/>
<name>M0K460_9EURY</name>
<keyword evidence="3" id="KW-1185">Reference proteome</keyword>
<dbReference type="InterPro" id="IPR011047">
    <property type="entry name" value="Quinoprotein_ADH-like_sf"/>
</dbReference>
<dbReference type="SMART" id="SM00564">
    <property type="entry name" value="PQQ"/>
    <property type="match status" value="5"/>
</dbReference>
<dbReference type="EMBL" id="AOLW01000063">
    <property type="protein sequence ID" value="EMA14640.1"/>
    <property type="molecule type" value="Genomic_DNA"/>
</dbReference>
<dbReference type="PANTHER" id="PTHR34512">
    <property type="entry name" value="CELL SURFACE PROTEIN"/>
    <property type="match status" value="1"/>
</dbReference>
<feature type="domain" description="Pyrrolo-quinoline quinone repeat" evidence="1">
    <location>
        <begin position="82"/>
        <end position="243"/>
    </location>
</feature>
<dbReference type="AlphaFoldDB" id="M0K460"/>
<evidence type="ECO:0000313" key="3">
    <source>
        <dbReference type="Proteomes" id="UP000011623"/>
    </source>
</evidence>
<dbReference type="RefSeq" id="WP_008313594.1">
    <property type="nucleotide sequence ID" value="NZ_AOLW01000063.1"/>
</dbReference>
<dbReference type="PANTHER" id="PTHR34512:SF30">
    <property type="entry name" value="OUTER MEMBRANE PROTEIN ASSEMBLY FACTOR BAMB"/>
    <property type="match status" value="1"/>
</dbReference>
<dbReference type="InterPro" id="IPR002372">
    <property type="entry name" value="PQQ_rpt_dom"/>
</dbReference>
<comment type="caution">
    <text evidence="2">The sequence shown here is derived from an EMBL/GenBank/DDBJ whole genome shotgun (WGS) entry which is preliminary data.</text>
</comment>
<dbReference type="InterPro" id="IPR015943">
    <property type="entry name" value="WD40/YVTN_repeat-like_dom_sf"/>
</dbReference>
<dbReference type="InterPro" id="IPR018391">
    <property type="entry name" value="PQQ_b-propeller_rpt"/>
</dbReference>
<proteinExistence type="predicted"/>
<dbReference type="SUPFAM" id="SSF50998">
    <property type="entry name" value="Quinoprotein alcohol dehydrogenase-like"/>
    <property type="match status" value="1"/>
</dbReference>
<sequence length="419" mass="44750">MAWREPRKPFTYRITFQMMPSRRELLGGLSGVALIGTAGCLESSESQFSPGSDTTTDWPMPRHDPHNTAFTPDAVAPRTDVRERWATDIGSDISTPAIADGIVFAPDAEGLLALDGDSGEELWQFAPTQHPWPSPPAVHDGIVYVTTSDDDTVFAVDADTGDKLWSLTGAGHIHSPPHPITGRLVSEPFVLVANDDGTVRALDPANGDEHWQIDVFGAVRTMAFRSPRLYIGTVGGEVYAYSLNGTGEEPGERWRRKVGSQIEGIVPTDNGIVVSTFSGPLQNLQDGANAGINDWIATESHTGSPPVHAGSWVYSTGWDSLSSLRVYDKNRHWQVSADFDNAAPVAAGDTIYAPVKGDVHAFDLSGGVGVGGIRVGATRWTHTIESGGIQGLAVGDGALFVACESHNEDDSTLVCLEPP</sequence>
<accession>M0K460</accession>
<dbReference type="Gene3D" id="2.130.10.10">
    <property type="entry name" value="YVTN repeat-like/Quinoprotein amine dehydrogenase"/>
    <property type="match status" value="2"/>
</dbReference>